<evidence type="ECO:0000313" key="3">
    <source>
        <dbReference type="Proteomes" id="UP000076154"/>
    </source>
</evidence>
<dbReference type="Proteomes" id="UP000076154">
    <property type="component" value="Unassembled WGS sequence"/>
</dbReference>
<reference evidence="2" key="1">
    <citation type="submission" date="2018-04" db="EMBL/GenBank/DDBJ databases">
        <title>Whole genome sequencing of Hypsizygus marmoreus.</title>
        <authorList>
            <person name="Choi I.-G."/>
            <person name="Min B."/>
            <person name="Kim J.-G."/>
            <person name="Kim S."/>
            <person name="Oh Y.-L."/>
            <person name="Kong W.-S."/>
            <person name="Park H."/>
            <person name="Jeong J."/>
            <person name="Song E.-S."/>
        </authorList>
    </citation>
    <scope>NUCLEOTIDE SEQUENCE [LARGE SCALE GENOMIC DNA]</scope>
    <source>
        <strain evidence="2">51987-8</strain>
    </source>
</reference>
<name>A0A369JC03_HYPMA</name>
<evidence type="ECO:0000313" key="2">
    <source>
        <dbReference type="EMBL" id="RDB18740.1"/>
    </source>
</evidence>
<sequence length="129" mass="13784">MVRTNVTFTIVVLAIGVGSVSAIPLSDDSATYLLSRDIEEDFVYARDPVRAKLAAAAKAYTNPVSPAAQAAVLKLSQPQGLANAAKQASGPFNPTLVNAVVNNPHLKKKVARDILDILEARWSELEELD</sequence>
<dbReference type="InParanoid" id="A0A369JC03"/>
<gene>
    <name evidence="2" type="ORF">Hypma_014685</name>
</gene>
<feature type="chain" id="PRO_5016859527" evidence="1">
    <location>
        <begin position="23"/>
        <end position="129"/>
    </location>
</feature>
<organism evidence="2 3">
    <name type="scientific">Hypsizygus marmoreus</name>
    <name type="common">White beech mushroom</name>
    <name type="synonym">Agaricus marmoreus</name>
    <dbReference type="NCBI Taxonomy" id="39966"/>
    <lineage>
        <taxon>Eukaryota</taxon>
        <taxon>Fungi</taxon>
        <taxon>Dikarya</taxon>
        <taxon>Basidiomycota</taxon>
        <taxon>Agaricomycotina</taxon>
        <taxon>Agaricomycetes</taxon>
        <taxon>Agaricomycetidae</taxon>
        <taxon>Agaricales</taxon>
        <taxon>Tricholomatineae</taxon>
        <taxon>Lyophyllaceae</taxon>
        <taxon>Hypsizygus</taxon>
    </lineage>
</organism>
<evidence type="ECO:0000256" key="1">
    <source>
        <dbReference type="SAM" id="SignalP"/>
    </source>
</evidence>
<dbReference type="AlphaFoldDB" id="A0A369JC03"/>
<accession>A0A369JC03</accession>
<feature type="signal peptide" evidence="1">
    <location>
        <begin position="1"/>
        <end position="22"/>
    </location>
</feature>
<protein>
    <submittedName>
        <fullName evidence="2">Uncharacterized protein</fullName>
    </submittedName>
</protein>
<proteinExistence type="predicted"/>
<dbReference type="EMBL" id="LUEZ02000090">
    <property type="protein sequence ID" value="RDB18740.1"/>
    <property type="molecule type" value="Genomic_DNA"/>
</dbReference>
<keyword evidence="3" id="KW-1185">Reference proteome</keyword>
<comment type="caution">
    <text evidence="2">The sequence shown here is derived from an EMBL/GenBank/DDBJ whole genome shotgun (WGS) entry which is preliminary data.</text>
</comment>
<keyword evidence="1" id="KW-0732">Signal</keyword>